<evidence type="ECO:0000313" key="3">
    <source>
        <dbReference type="EMBL" id="SPP65098.1"/>
    </source>
</evidence>
<evidence type="ECO:0000256" key="1">
    <source>
        <dbReference type="ARBA" id="ARBA00022729"/>
    </source>
</evidence>
<dbReference type="EMBL" id="OUNR01000016">
    <property type="protein sequence ID" value="SPP65098.1"/>
    <property type="molecule type" value="Genomic_DNA"/>
</dbReference>
<protein>
    <submittedName>
        <fullName evidence="3">Putative Phosphate ABC transporter, periplasmic phosphate-binding protein</fullName>
    </submittedName>
</protein>
<dbReference type="InParanoid" id="A0A330L5X0"/>
<keyword evidence="4" id="KW-1185">Reference proteome</keyword>
<dbReference type="Gene3D" id="3.40.190.10">
    <property type="entry name" value="Periplasmic binding protein-like II"/>
    <property type="match status" value="2"/>
</dbReference>
<dbReference type="SUPFAM" id="SSF53850">
    <property type="entry name" value="Periplasmic binding protein-like II"/>
    <property type="match status" value="1"/>
</dbReference>
<dbReference type="InterPro" id="IPR050811">
    <property type="entry name" value="Phosphate_ABC_transporter"/>
</dbReference>
<accession>A0A330L5X0</accession>
<dbReference type="Pfam" id="PF12849">
    <property type="entry name" value="PBP_like_2"/>
    <property type="match status" value="1"/>
</dbReference>
<dbReference type="PANTHER" id="PTHR30570:SF6">
    <property type="entry name" value="PHOSPHATE-BINDING PROTEIN PSTS"/>
    <property type="match status" value="1"/>
</dbReference>
<proteinExistence type="predicted"/>
<organism evidence="3 4">
    <name type="scientific">Nitrospira lenta</name>
    <dbReference type="NCBI Taxonomy" id="1436998"/>
    <lineage>
        <taxon>Bacteria</taxon>
        <taxon>Pseudomonadati</taxon>
        <taxon>Nitrospirota</taxon>
        <taxon>Nitrospiria</taxon>
        <taxon>Nitrospirales</taxon>
        <taxon>Nitrospiraceae</taxon>
        <taxon>Nitrospira</taxon>
    </lineage>
</organism>
<dbReference type="AlphaFoldDB" id="A0A330L5X0"/>
<dbReference type="InterPro" id="IPR024370">
    <property type="entry name" value="PBP_domain"/>
</dbReference>
<gene>
    <name evidence="3" type="ORF">NITLEN_30012</name>
</gene>
<dbReference type="OrthoDB" id="9765713at2"/>
<feature type="domain" description="PBP" evidence="2">
    <location>
        <begin position="50"/>
        <end position="325"/>
    </location>
</feature>
<dbReference type="PANTHER" id="PTHR30570">
    <property type="entry name" value="PERIPLASMIC PHOSPHATE BINDING COMPONENT OF PHOSPHATE ABC TRANSPORTER"/>
    <property type="match status" value="1"/>
</dbReference>
<name>A0A330L5X0_9BACT</name>
<sequence length="361" mass="38819">MTPHRGVWAMGFLLITAIHYGVADNRSYAEVSGPMVAATVDSALAHYNPQSQISGTFKIQGSETMYPLMSRLTMEFQRRQSKVAIDVKGGGSTKAVAEFLQPPLSKTGKVMLQEERAGSFKMITTSRELFDAEVKEFVAQHGYEPTAVPVAVDAVALYVHKDNPVTGLTLDQVDAMFSTTRKRGYPSAITQWGQLGLTEGWEKAAIQLYGRDRKSGTRAFFQEHCLAGGEFMPSLHEDPGAASVILDLSRDQVGIGYSGLGLQASSVRVVPLAEAAGMPFVTPAASTVADQTYPLRRVLYLYVDKNPNAPLPAAAQEFLRFIMTQEGQEAVSKAGFFPLPVGEAAKSAVAVGLSSPAPAVQ</sequence>
<dbReference type="Proteomes" id="UP000248168">
    <property type="component" value="Unassembled WGS sequence"/>
</dbReference>
<reference evidence="4" key="1">
    <citation type="submission" date="2018-04" db="EMBL/GenBank/DDBJ databases">
        <authorList>
            <person name="Lucker S."/>
            <person name="Sakoula D."/>
        </authorList>
    </citation>
    <scope>NUCLEOTIDE SEQUENCE [LARGE SCALE GENOMIC DNA]</scope>
</reference>
<evidence type="ECO:0000259" key="2">
    <source>
        <dbReference type="Pfam" id="PF12849"/>
    </source>
</evidence>
<evidence type="ECO:0000313" key="4">
    <source>
        <dbReference type="Proteomes" id="UP000248168"/>
    </source>
</evidence>
<dbReference type="RefSeq" id="WP_121989425.1">
    <property type="nucleotide sequence ID" value="NZ_OUNR01000016.1"/>
</dbReference>
<keyword evidence="1" id="KW-0732">Signal</keyword>